<dbReference type="SUPFAM" id="SSF57667">
    <property type="entry name" value="beta-beta-alpha zinc fingers"/>
    <property type="match status" value="4"/>
</dbReference>
<dbReference type="Gene3D" id="3.30.160.60">
    <property type="entry name" value="Classic Zinc Finger"/>
    <property type="match status" value="2"/>
</dbReference>
<protein>
    <recommendedName>
        <fullName evidence="19">Zinc finger homeobox protein 4</fullName>
    </recommendedName>
</protein>
<feature type="domain" description="C2H2-type" evidence="16">
    <location>
        <begin position="255"/>
        <end position="277"/>
    </location>
</feature>
<feature type="domain" description="C2H2-type" evidence="16">
    <location>
        <begin position="175"/>
        <end position="204"/>
    </location>
</feature>
<evidence type="ECO:0000256" key="14">
    <source>
        <dbReference type="SAM" id="MobiDB-lite"/>
    </source>
</evidence>
<dbReference type="Proteomes" id="UP000678393">
    <property type="component" value="Unassembled WGS sequence"/>
</dbReference>
<feature type="domain" description="C2H2-type" evidence="16">
    <location>
        <begin position="1397"/>
        <end position="1428"/>
    </location>
</feature>
<feature type="compositionally biased region" description="Polar residues" evidence="14">
    <location>
        <begin position="888"/>
        <end position="901"/>
    </location>
</feature>
<dbReference type="PROSITE" id="PS50071">
    <property type="entry name" value="HOMEOBOX_2"/>
    <property type="match status" value="4"/>
</dbReference>
<feature type="compositionally biased region" description="Polar residues" evidence="14">
    <location>
        <begin position="1949"/>
        <end position="1958"/>
    </location>
</feature>
<dbReference type="GO" id="GO:0005634">
    <property type="term" value="C:nucleus"/>
    <property type="evidence" value="ECO:0007669"/>
    <property type="project" value="UniProtKB-SubCell"/>
</dbReference>
<dbReference type="InterPro" id="IPR017970">
    <property type="entry name" value="Homeobox_CS"/>
</dbReference>
<accession>A0A8S3YVV1</accession>
<feature type="region of interest" description="Disordered" evidence="14">
    <location>
        <begin position="2399"/>
        <end position="2419"/>
    </location>
</feature>
<evidence type="ECO:0000256" key="2">
    <source>
        <dbReference type="ARBA" id="ARBA00022723"/>
    </source>
</evidence>
<dbReference type="FunFam" id="1.10.10.60:FF:000064">
    <property type="entry name" value="Zinc finger homeobox protein 4"/>
    <property type="match status" value="1"/>
</dbReference>
<evidence type="ECO:0000313" key="17">
    <source>
        <dbReference type="EMBL" id="CAG5120919.1"/>
    </source>
</evidence>
<dbReference type="InterPro" id="IPR001356">
    <property type="entry name" value="HD"/>
</dbReference>
<dbReference type="PROSITE" id="PS50157">
    <property type="entry name" value="ZINC_FINGER_C2H2_2"/>
    <property type="match status" value="8"/>
</dbReference>
<feature type="region of interest" description="Disordered" evidence="14">
    <location>
        <begin position="968"/>
        <end position="1002"/>
    </location>
</feature>
<gene>
    <name evidence="17" type="ORF">CUNI_LOCUS6477</name>
</gene>
<comment type="subcellular location">
    <subcellularLocation>
        <location evidence="1 12 13">Nucleus</location>
    </subcellularLocation>
</comment>
<dbReference type="OrthoDB" id="6417226at2759"/>
<keyword evidence="6" id="KW-0805">Transcription regulation</keyword>
<dbReference type="SUPFAM" id="SSF46689">
    <property type="entry name" value="Homeodomain-like"/>
    <property type="match status" value="4"/>
</dbReference>
<dbReference type="PROSITE" id="PS00028">
    <property type="entry name" value="ZINC_FINGER_C2H2_1"/>
    <property type="match status" value="11"/>
</dbReference>
<evidence type="ECO:0000256" key="11">
    <source>
        <dbReference type="PROSITE-ProRule" id="PRU00042"/>
    </source>
</evidence>
<feature type="domain" description="Homeobox" evidence="15">
    <location>
        <begin position="1973"/>
        <end position="2033"/>
    </location>
</feature>
<keyword evidence="4 11" id="KW-0863">Zinc-finger</keyword>
<feature type="DNA-binding region" description="Homeobox" evidence="12">
    <location>
        <begin position="1975"/>
        <end position="2034"/>
    </location>
</feature>
<feature type="DNA-binding region" description="Homeobox" evidence="12">
    <location>
        <begin position="1619"/>
        <end position="1678"/>
    </location>
</feature>
<comment type="caution">
    <text evidence="17">The sequence shown here is derived from an EMBL/GenBank/DDBJ whole genome shotgun (WGS) entry which is preliminary data.</text>
</comment>
<keyword evidence="18" id="KW-1185">Reference proteome</keyword>
<feature type="region of interest" description="Disordered" evidence="14">
    <location>
        <begin position="769"/>
        <end position="790"/>
    </location>
</feature>
<feature type="domain" description="C2H2-type" evidence="16">
    <location>
        <begin position="1506"/>
        <end position="1529"/>
    </location>
</feature>
<evidence type="ECO:0000256" key="5">
    <source>
        <dbReference type="ARBA" id="ARBA00022833"/>
    </source>
</evidence>
<feature type="compositionally biased region" description="Low complexity" evidence="14">
    <location>
        <begin position="2399"/>
        <end position="2409"/>
    </location>
</feature>
<dbReference type="Pfam" id="PF00046">
    <property type="entry name" value="Homeodomain"/>
    <property type="match status" value="4"/>
</dbReference>
<feature type="DNA-binding region" description="Homeobox" evidence="12">
    <location>
        <begin position="1100"/>
        <end position="1159"/>
    </location>
</feature>
<keyword evidence="7 12" id="KW-0238">DNA-binding</keyword>
<dbReference type="FunFam" id="1.10.10.60:FF:000080">
    <property type="entry name" value="Zinc finger homeobox protein 2"/>
    <property type="match status" value="1"/>
</dbReference>
<feature type="region of interest" description="Disordered" evidence="14">
    <location>
        <begin position="1459"/>
        <end position="1478"/>
    </location>
</feature>
<evidence type="ECO:0000256" key="9">
    <source>
        <dbReference type="ARBA" id="ARBA00023163"/>
    </source>
</evidence>
<dbReference type="InterPro" id="IPR009057">
    <property type="entry name" value="Homeodomain-like_sf"/>
</dbReference>
<dbReference type="Gene3D" id="1.10.10.60">
    <property type="entry name" value="Homeodomain-like"/>
    <property type="match status" value="4"/>
</dbReference>
<evidence type="ECO:0008006" key="19">
    <source>
        <dbReference type="Google" id="ProtNLM"/>
    </source>
</evidence>
<feature type="compositionally biased region" description="Basic and acidic residues" evidence="14">
    <location>
        <begin position="872"/>
        <end position="886"/>
    </location>
</feature>
<keyword evidence="2" id="KW-0479">Metal-binding</keyword>
<evidence type="ECO:0000256" key="12">
    <source>
        <dbReference type="PROSITE-ProRule" id="PRU00108"/>
    </source>
</evidence>
<feature type="region of interest" description="Disordered" evidence="14">
    <location>
        <begin position="1930"/>
        <end position="1958"/>
    </location>
</feature>
<evidence type="ECO:0000256" key="13">
    <source>
        <dbReference type="RuleBase" id="RU000682"/>
    </source>
</evidence>
<dbReference type="InterPro" id="IPR036236">
    <property type="entry name" value="Znf_C2H2_sf"/>
</dbReference>
<feature type="domain" description="Homeobox" evidence="15">
    <location>
        <begin position="1098"/>
        <end position="1158"/>
    </location>
</feature>
<dbReference type="InterPro" id="IPR051968">
    <property type="entry name" value="ZnFinger_Homeobox_TR"/>
</dbReference>
<keyword evidence="9" id="KW-0804">Transcription</keyword>
<dbReference type="InterPro" id="IPR013087">
    <property type="entry name" value="Znf_C2H2_type"/>
</dbReference>
<feature type="DNA-binding region" description="Homeobox" evidence="12">
    <location>
        <begin position="1314"/>
        <end position="1373"/>
    </location>
</feature>
<evidence type="ECO:0000256" key="4">
    <source>
        <dbReference type="ARBA" id="ARBA00022771"/>
    </source>
</evidence>
<evidence type="ECO:0000259" key="16">
    <source>
        <dbReference type="PROSITE" id="PS50157"/>
    </source>
</evidence>
<dbReference type="GO" id="GO:0000978">
    <property type="term" value="F:RNA polymerase II cis-regulatory region sequence-specific DNA binding"/>
    <property type="evidence" value="ECO:0007669"/>
    <property type="project" value="TreeGrafter"/>
</dbReference>
<proteinExistence type="predicted"/>
<dbReference type="CDD" id="cd00086">
    <property type="entry name" value="homeodomain"/>
    <property type="match status" value="4"/>
</dbReference>
<dbReference type="SMART" id="SM00389">
    <property type="entry name" value="HOX"/>
    <property type="match status" value="4"/>
</dbReference>
<feature type="domain" description="C2H2-type" evidence="16">
    <location>
        <begin position="461"/>
        <end position="490"/>
    </location>
</feature>
<dbReference type="EMBL" id="CAJHNH020000992">
    <property type="protein sequence ID" value="CAG5120919.1"/>
    <property type="molecule type" value="Genomic_DNA"/>
</dbReference>
<evidence type="ECO:0000256" key="7">
    <source>
        <dbReference type="ARBA" id="ARBA00023125"/>
    </source>
</evidence>
<keyword evidence="10 12" id="KW-0539">Nucleus</keyword>
<feature type="domain" description="C2H2-type" evidence="16">
    <location>
        <begin position="211"/>
        <end position="241"/>
    </location>
</feature>
<evidence type="ECO:0000256" key="3">
    <source>
        <dbReference type="ARBA" id="ARBA00022737"/>
    </source>
</evidence>
<feature type="region of interest" description="Disordered" evidence="14">
    <location>
        <begin position="1194"/>
        <end position="1225"/>
    </location>
</feature>
<dbReference type="GO" id="GO:0008270">
    <property type="term" value="F:zinc ion binding"/>
    <property type="evidence" value="ECO:0007669"/>
    <property type="project" value="UniProtKB-KW"/>
</dbReference>
<feature type="region of interest" description="Disordered" evidence="14">
    <location>
        <begin position="872"/>
        <end position="913"/>
    </location>
</feature>
<dbReference type="InterPro" id="IPR003604">
    <property type="entry name" value="Matrin/U1-like-C_Znf_C2H2"/>
</dbReference>
<keyword evidence="3" id="KW-0677">Repeat</keyword>
<dbReference type="SMART" id="SM00355">
    <property type="entry name" value="ZnF_C2H2"/>
    <property type="match status" value="15"/>
</dbReference>
<name>A0A8S3YVV1_9EUPU</name>
<feature type="domain" description="C2H2-type" evidence="16">
    <location>
        <begin position="283"/>
        <end position="311"/>
    </location>
</feature>
<feature type="region of interest" description="Disordered" evidence="14">
    <location>
        <begin position="2433"/>
        <end position="2461"/>
    </location>
</feature>
<dbReference type="PROSITE" id="PS00027">
    <property type="entry name" value="HOMEOBOX_1"/>
    <property type="match status" value="2"/>
</dbReference>
<evidence type="ECO:0000313" key="18">
    <source>
        <dbReference type="Proteomes" id="UP000678393"/>
    </source>
</evidence>
<feature type="compositionally biased region" description="Polar residues" evidence="14">
    <location>
        <begin position="1466"/>
        <end position="1478"/>
    </location>
</feature>
<feature type="domain" description="C2H2-type" evidence="16">
    <location>
        <begin position="421"/>
        <end position="450"/>
    </location>
</feature>
<evidence type="ECO:0000256" key="1">
    <source>
        <dbReference type="ARBA" id="ARBA00004123"/>
    </source>
</evidence>
<dbReference type="PANTHER" id="PTHR45891">
    <property type="entry name" value="ZINC FINGER HOMEOBOX PROTEIN"/>
    <property type="match status" value="1"/>
</dbReference>
<evidence type="ECO:0000256" key="6">
    <source>
        <dbReference type="ARBA" id="ARBA00023015"/>
    </source>
</evidence>
<evidence type="ECO:0000256" key="8">
    <source>
        <dbReference type="ARBA" id="ARBA00023155"/>
    </source>
</evidence>
<dbReference type="PANTHER" id="PTHR45891:SF3">
    <property type="entry name" value="ZINC FINGER PROTEIN 2"/>
    <property type="match status" value="1"/>
</dbReference>
<feature type="compositionally biased region" description="Low complexity" evidence="14">
    <location>
        <begin position="987"/>
        <end position="1001"/>
    </location>
</feature>
<reference evidence="17" key="1">
    <citation type="submission" date="2021-04" db="EMBL/GenBank/DDBJ databases">
        <authorList>
            <consortium name="Molecular Ecology Group"/>
        </authorList>
    </citation>
    <scope>NUCLEOTIDE SEQUENCE</scope>
</reference>
<dbReference type="GO" id="GO:0000981">
    <property type="term" value="F:DNA-binding transcription factor activity, RNA polymerase II-specific"/>
    <property type="evidence" value="ECO:0007669"/>
    <property type="project" value="InterPro"/>
</dbReference>
<sequence length="2461" mass="275321">HRPNSPKIPSPEKEQQNSGIVLCPLCRHDCMDAAVFEQHLIKEHHVTKEGMQRLLSLVSIPSSIASAVSPVLSEKPTISLHDDDHQISSSLSSSPLSTSILITPKDELADPTECPVSTSQVISFSKDANHGEQVSHPQLTSKTYHIYDTDLCNLFSAGIDLTLQDNLDRELENLFTCQTCSKHFGDIDRLYEHQNELGHLQLKQTPQGPGYLCWRKGCNQYFKTALTLQVHFREIHAKQSLAGILSPQEVELYRFRCEQCSFSFKSSSALEKHKCVHLIRSVTQCRVCSRNFSCKLKMKRHLETGHTDLSAADITFQVEKFNKNIQILFTSPTFQQFTSKVLMTNDNVKSKVFSFVSQEKVKEHEVMTNEIDFERNVKVCENYMDTSENSLKKCQEKQIEKGDKKKQLLAEENYQSKGCMFKCHSCMLGFADEIDMLAHFKTYVHECQEKKEVAKAEVGPHKCDVCKESFQWKSDLLEHYNSTGHQMKLKQQNVASGDNPPMVTTTPAEISLKSTVFGRKAQIAFPSCKPQDDLPTSLLKINSEEKGEAEEKEEAACGVSLTSSAIITSPSKIGYVNEGGDRVLTTSGSEMKSYKCNVCRVNFDNQLSYDIHLRSVYHRTRTDKSGGMILSDVGSDNQTVSQNPDPQAESRLRAQIIADMIHQQATAQAGPCFNLQTLQEMNVVTQLSLLRLLPTTSHALPTTPTPNSLMAVSNAQMESCLSSFTAEFIKTGSVQGETSTSVSSGTLVPEITSALNPTEAVANSILGEGSRREASDPGTKVMPDLSETSTDVKISRKNNELPPQFHAPVIARPRGFMGRFKPQLYKSLLENFGFEFVMHFNEEQTRTSEITEVKEDNLDTKDEYTNEVTKYKEPNTDLTSEMKESTENEAISNISQNNKNESQMEESESNKEVELTEISRQQCQTCHKYFSNLWVLKNHQEDMHNLLVSPDTIDNFGQRFKEVWEKSLPKPQEQESGSLPQPPVIPSNTAAAAPSSAAEKSSTLDVEQVKPALVQPEVPYHLELPQLLPFMTMNCLPMHLSMNLMNLGLQNSLISSLMMQNMDLSQSFLSHIPQASLIDSSFPASSQQFHMSAAAVAAAQKRVRTRISDDQLKVLRQYFDINNSPTEEQVNKMADQTGLPQKVIKHWFRNTLFKERQRNKDSPYNFNNPPCTSIDLREYDRTGKLPEIKLEIDEDFDRDTTPAPDLKKETPSPVEEMAEDKTEHDTDFIDRPSLKIDLTPKMELDTEERKDLENYSNLSSPFISSIPSTPVASAPVTPTPGNTLNAANPLAYSMDNYAANMARLEAATFHHMGKRANRTRFSDYQIKTLQDYFEQNAYPKDDELEHLSKILGLSARVIVVWFQNARQKARKIYENQPATESTQEAPSHYQRTSGMNYQCQKCNSTFQRYYELNKHQKHFCMVESNNNKSIPSMMETDSNFSYSNDDSFLSDYQMTPASTTKKRDTQISSYPPKQQSVSNTTTCVIPTVSASPSSTSSSSSFYVPSFKCDKCSMSFSRFDTWQEHQRAHSIAPAMFTPFSSNPAFRMLENLAYHENDTTEVATAALPTSSSILNSMVSPPATSSLHEPPAVTPNSSSSSLSPSSKRKTDSEDESGDQPKDKRLRTTILPEQLDYLYQQYQVDCNPSRKQLEHIASTVNLKKRVVQVWFQNTRARERKGHYRWAHQQLINKRCPFCRALFRAKSALESHLATKHPEQVSKGDINIDLLPDVVVETPPGQAHTSVASYFSHASSPLSSMYMASEMKSLPSGSLSALPNYMALMSASSGINLPFPGSTADFMSNQSFEDPFFKKYMKDLTKNVSSKQEYSLLHSYNNLVTPEAASIHSAAQAYAQATPTEFSIPSKPLVAHHSKINPQPSAFSSNDDTPLDLSKPIKTVESLSNEPALHKIKSASVDYSDRSSEQDFLQAPGNLDESFSETQSEMADHEYTNDVGNSPSSASHLSTSFILNTGTNSSIGKRYRTQMSAVQVRVMKHLFKDYKTPTMVECEFLGQEIGLPKRVVQVWFQNARAKEKKARLSSGKLLSPEGDDLAKSAEECYLCRCKYTHKVTLQDHIFTKAHIDKIKSFLNSQGDLDSCNLSGLFQSPNKADHMDKRCDNSVSRLQTVKLQPTQVSPASFSSEHCQDTTSRTEQKQNQAVLEMAMNAQMLSALGGYMPGLDPAYLPYMYSGVPEYFPGMGLPLVQPGIMPDHMMPYDPLVFGTPLALLQIPSAAKKSISEKVKESGSVLARYTQDSQVLADLHNLVRASDLTAAAEATLDVGFICKTCQTVYPAKDSCIAHQRSFCMANALSLPKGFEPIMKLEQIQYECRACDERYSTVLEFKSHCLRESHKQKLMKFKVKEAARRETADSPNSFGPYVPLTGKISSSLSPYLSKPQTASSLYNNNSISQNNNQVKSPGITPGMKLPLLPSPAHQYNKVSPGVPAADKHTMAFSEEPDIHEVKAE</sequence>
<evidence type="ECO:0000256" key="10">
    <source>
        <dbReference type="ARBA" id="ARBA00023242"/>
    </source>
</evidence>
<evidence type="ECO:0000259" key="15">
    <source>
        <dbReference type="PROSITE" id="PS50071"/>
    </source>
</evidence>
<keyword evidence="5" id="KW-0862">Zinc</keyword>
<organism evidence="17 18">
    <name type="scientific">Candidula unifasciata</name>
    <dbReference type="NCBI Taxonomy" id="100452"/>
    <lineage>
        <taxon>Eukaryota</taxon>
        <taxon>Metazoa</taxon>
        <taxon>Spiralia</taxon>
        <taxon>Lophotrochozoa</taxon>
        <taxon>Mollusca</taxon>
        <taxon>Gastropoda</taxon>
        <taxon>Heterobranchia</taxon>
        <taxon>Euthyneura</taxon>
        <taxon>Panpulmonata</taxon>
        <taxon>Eupulmonata</taxon>
        <taxon>Stylommatophora</taxon>
        <taxon>Helicina</taxon>
        <taxon>Helicoidea</taxon>
        <taxon>Geomitridae</taxon>
        <taxon>Candidula</taxon>
    </lineage>
</organism>
<dbReference type="SMART" id="SM00451">
    <property type="entry name" value="ZnF_U1"/>
    <property type="match status" value="5"/>
</dbReference>
<feature type="region of interest" description="Disordered" evidence="14">
    <location>
        <begin position="1576"/>
        <end position="1623"/>
    </location>
</feature>
<feature type="non-terminal residue" evidence="17">
    <location>
        <position position="1"/>
    </location>
</feature>
<keyword evidence="8 12" id="KW-0371">Homeobox</keyword>
<feature type="domain" description="Homeobox" evidence="15">
    <location>
        <begin position="1312"/>
        <end position="1372"/>
    </location>
</feature>
<feature type="domain" description="Homeobox" evidence="15">
    <location>
        <begin position="1617"/>
        <end position="1677"/>
    </location>
</feature>